<dbReference type="PANTHER" id="PTHR43343">
    <property type="entry name" value="PEPTIDASE S12"/>
    <property type="match status" value="1"/>
</dbReference>
<dbReference type="InterPro" id="IPR051201">
    <property type="entry name" value="Chloro_Bact_Ser_Proteases"/>
</dbReference>
<sequence length="348" mass="34210">MRIKLCALLLALAAGCSSPAPTTSTATPTATGTTPAAQPTAGAFALEAAYEQVITQVMPSVVQINTKVGLGSGIVYDTAGHIVTNAHVVGQATQLEVTLATGGASRPAELVASFPEGDLAVIKVSDATGLRPAKFADSAKARVGQIVLAMGNPLGLSGSVTNGIISALGRTVSEPPPGGVIANAIQTSAAINPGNSGGALVNLSAEVVGIPTLAATNPELGDSAAPGIGFAIPSNTATDIADQIIKDGKVTNTHRAALGIQGSGVLGPDGRPLGVQVVSVVPNGGAAQAGIKPGDIILSVNGVETPTMGALAEVLAGLQPGDQAKVEIVRPDGSTQTVTVTLGELQAQ</sequence>
<evidence type="ECO:0000313" key="7">
    <source>
        <dbReference type="Proteomes" id="UP000530928"/>
    </source>
</evidence>
<dbReference type="AlphaFoldDB" id="A0A7W0CKE7"/>
<dbReference type="Proteomes" id="UP000530928">
    <property type="component" value="Unassembled WGS sequence"/>
</dbReference>
<dbReference type="RefSeq" id="WP_181611495.1">
    <property type="nucleotide sequence ID" value="NZ_BAABAM010000003.1"/>
</dbReference>
<dbReference type="Pfam" id="PF13180">
    <property type="entry name" value="PDZ_2"/>
    <property type="match status" value="1"/>
</dbReference>
<dbReference type="Pfam" id="PF13365">
    <property type="entry name" value="Trypsin_2"/>
    <property type="match status" value="1"/>
</dbReference>
<evidence type="ECO:0000256" key="1">
    <source>
        <dbReference type="ARBA" id="ARBA00022670"/>
    </source>
</evidence>
<evidence type="ECO:0000256" key="3">
    <source>
        <dbReference type="SAM" id="MobiDB-lite"/>
    </source>
</evidence>
<dbReference type="SMART" id="SM00228">
    <property type="entry name" value="PDZ"/>
    <property type="match status" value="1"/>
</dbReference>
<dbReference type="PRINTS" id="PR00834">
    <property type="entry name" value="PROTEASES2C"/>
</dbReference>
<evidence type="ECO:0000259" key="5">
    <source>
        <dbReference type="PROSITE" id="PS50106"/>
    </source>
</evidence>
<feature type="region of interest" description="Disordered" evidence="3">
    <location>
        <begin position="17"/>
        <end position="36"/>
    </location>
</feature>
<organism evidence="6 7">
    <name type="scientific">Nonomuraea soli</name>
    <dbReference type="NCBI Taxonomy" id="1032476"/>
    <lineage>
        <taxon>Bacteria</taxon>
        <taxon>Bacillati</taxon>
        <taxon>Actinomycetota</taxon>
        <taxon>Actinomycetes</taxon>
        <taxon>Streptosporangiales</taxon>
        <taxon>Streptosporangiaceae</taxon>
        <taxon>Nonomuraea</taxon>
    </lineage>
</organism>
<dbReference type="EMBL" id="JACDUR010000004">
    <property type="protein sequence ID" value="MBA2892770.1"/>
    <property type="molecule type" value="Genomic_DNA"/>
</dbReference>
<dbReference type="Gene3D" id="2.30.42.10">
    <property type="match status" value="1"/>
</dbReference>
<evidence type="ECO:0000313" key="6">
    <source>
        <dbReference type="EMBL" id="MBA2892770.1"/>
    </source>
</evidence>
<dbReference type="SUPFAM" id="SSF50494">
    <property type="entry name" value="Trypsin-like serine proteases"/>
    <property type="match status" value="1"/>
</dbReference>
<dbReference type="InterPro" id="IPR009003">
    <property type="entry name" value="Peptidase_S1_PA"/>
</dbReference>
<proteinExistence type="predicted"/>
<dbReference type="PROSITE" id="PS50106">
    <property type="entry name" value="PDZ"/>
    <property type="match status" value="1"/>
</dbReference>
<keyword evidence="2" id="KW-0378">Hydrolase</keyword>
<dbReference type="GO" id="GO:0006508">
    <property type="term" value="P:proteolysis"/>
    <property type="evidence" value="ECO:0007669"/>
    <property type="project" value="UniProtKB-KW"/>
</dbReference>
<dbReference type="InterPro" id="IPR001940">
    <property type="entry name" value="Peptidase_S1C"/>
</dbReference>
<protein>
    <submittedName>
        <fullName evidence="6">S1-C subfamily serine protease</fullName>
    </submittedName>
</protein>
<dbReference type="InterPro" id="IPR001478">
    <property type="entry name" value="PDZ"/>
</dbReference>
<dbReference type="PANTHER" id="PTHR43343:SF3">
    <property type="entry name" value="PROTEASE DO-LIKE 8, CHLOROPLASTIC"/>
    <property type="match status" value="1"/>
</dbReference>
<accession>A0A7W0CKE7</accession>
<evidence type="ECO:0000256" key="2">
    <source>
        <dbReference type="ARBA" id="ARBA00022801"/>
    </source>
</evidence>
<dbReference type="GO" id="GO:0004252">
    <property type="term" value="F:serine-type endopeptidase activity"/>
    <property type="evidence" value="ECO:0007669"/>
    <property type="project" value="InterPro"/>
</dbReference>
<gene>
    <name evidence="6" type="ORF">HNR30_004124</name>
</gene>
<comment type="caution">
    <text evidence="6">The sequence shown here is derived from an EMBL/GenBank/DDBJ whole genome shotgun (WGS) entry which is preliminary data.</text>
</comment>
<keyword evidence="4" id="KW-0732">Signal</keyword>
<feature type="chain" id="PRO_5039598970" evidence="4">
    <location>
        <begin position="23"/>
        <end position="348"/>
    </location>
</feature>
<feature type="signal peptide" evidence="4">
    <location>
        <begin position="1"/>
        <end position="22"/>
    </location>
</feature>
<dbReference type="InterPro" id="IPR036034">
    <property type="entry name" value="PDZ_sf"/>
</dbReference>
<dbReference type="PROSITE" id="PS51257">
    <property type="entry name" value="PROKAR_LIPOPROTEIN"/>
    <property type="match status" value="1"/>
</dbReference>
<keyword evidence="1 6" id="KW-0645">Protease</keyword>
<keyword evidence="7" id="KW-1185">Reference proteome</keyword>
<reference evidence="6 7" key="1">
    <citation type="submission" date="2020-07" db="EMBL/GenBank/DDBJ databases">
        <title>Genomic Encyclopedia of Type Strains, Phase IV (KMG-IV): sequencing the most valuable type-strain genomes for metagenomic binning, comparative biology and taxonomic classification.</title>
        <authorList>
            <person name="Goeker M."/>
        </authorList>
    </citation>
    <scope>NUCLEOTIDE SEQUENCE [LARGE SCALE GENOMIC DNA]</scope>
    <source>
        <strain evidence="6 7">DSM 45533</strain>
    </source>
</reference>
<feature type="domain" description="PDZ" evidence="5">
    <location>
        <begin position="244"/>
        <end position="315"/>
    </location>
</feature>
<name>A0A7W0CKE7_9ACTN</name>
<dbReference type="Gene3D" id="2.40.10.120">
    <property type="match status" value="1"/>
</dbReference>
<evidence type="ECO:0000256" key="4">
    <source>
        <dbReference type="SAM" id="SignalP"/>
    </source>
</evidence>
<dbReference type="SUPFAM" id="SSF50156">
    <property type="entry name" value="PDZ domain-like"/>
    <property type="match status" value="1"/>
</dbReference>